<dbReference type="Proteomes" id="UP000094329">
    <property type="component" value="Unassembled WGS sequence"/>
</dbReference>
<organism evidence="14 15">
    <name type="scientific">Piscirickettsia litoralis</name>
    <dbReference type="NCBI Taxonomy" id="1891921"/>
    <lineage>
        <taxon>Bacteria</taxon>
        <taxon>Pseudomonadati</taxon>
        <taxon>Pseudomonadota</taxon>
        <taxon>Gammaproteobacteria</taxon>
        <taxon>Thiotrichales</taxon>
        <taxon>Piscirickettsiaceae</taxon>
        <taxon>Piscirickettsia</taxon>
    </lineage>
</organism>
<keyword evidence="9 12" id="KW-0574">Periplasm</keyword>
<evidence type="ECO:0000256" key="4">
    <source>
        <dbReference type="ARBA" id="ARBA00011881"/>
    </source>
</evidence>
<dbReference type="RefSeq" id="WP_069312436.1">
    <property type="nucleotide sequence ID" value="NZ_MDTU01000001.1"/>
</dbReference>
<dbReference type="SFLD" id="SFLDG01127">
    <property type="entry name" value="C1.3:_Acid_Phosphatase_Like"/>
    <property type="match status" value="1"/>
</dbReference>
<evidence type="ECO:0000256" key="9">
    <source>
        <dbReference type="ARBA" id="ARBA00022764"/>
    </source>
</evidence>
<dbReference type="InterPro" id="IPR010025">
    <property type="entry name" value="HAD-SF_ppase_IIIB_AphA"/>
</dbReference>
<evidence type="ECO:0000256" key="1">
    <source>
        <dbReference type="ARBA" id="ARBA00000032"/>
    </source>
</evidence>
<dbReference type="EMBL" id="MDTU01000001">
    <property type="protein sequence ID" value="ODN42640.1"/>
    <property type="molecule type" value="Genomic_DNA"/>
</dbReference>
<gene>
    <name evidence="14" type="ORF">BGC07_06525</name>
</gene>
<evidence type="ECO:0000256" key="13">
    <source>
        <dbReference type="SAM" id="SignalP"/>
    </source>
</evidence>
<keyword evidence="11 12" id="KW-0460">Magnesium</keyword>
<dbReference type="InterPro" id="IPR005519">
    <property type="entry name" value="Acid_phosphat_B-like"/>
</dbReference>
<keyword evidence="15" id="KW-1185">Reference proteome</keyword>
<dbReference type="InterPro" id="IPR036412">
    <property type="entry name" value="HAD-like_sf"/>
</dbReference>
<comment type="subunit">
    <text evidence="4 12">Homotetramer.</text>
</comment>
<reference evidence="14 15" key="1">
    <citation type="submission" date="2016-08" db="EMBL/GenBank/DDBJ databases">
        <title>Draft genome sequence of Candidatus Piscirickettsia litoralis, from seawater.</title>
        <authorList>
            <person name="Wan X."/>
            <person name="Lee A.J."/>
            <person name="Hou S."/>
            <person name="Donachie S.P."/>
        </authorList>
    </citation>
    <scope>NUCLEOTIDE SEQUENCE [LARGE SCALE GENOMIC DNA]</scope>
    <source>
        <strain evidence="14 15">Y2</strain>
    </source>
</reference>
<comment type="cofactor">
    <cofactor evidence="12">
        <name>Mg(2+)</name>
        <dbReference type="ChEBI" id="CHEBI:18420"/>
    </cofactor>
    <text evidence="12">Binds 1 Mg(2+) ion per subunit.</text>
</comment>
<evidence type="ECO:0000256" key="11">
    <source>
        <dbReference type="ARBA" id="ARBA00022842"/>
    </source>
</evidence>
<evidence type="ECO:0000256" key="6">
    <source>
        <dbReference type="ARBA" id="ARBA00022113"/>
    </source>
</evidence>
<accession>A0ABX3A5D2</accession>
<comment type="catalytic activity">
    <reaction evidence="1 12">
        <text>a phosphate monoester + H2O = an alcohol + phosphate</text>
        <dbReference type="Rhea" id="RHEA:15017"/>
        <dbReference type="ChEBI" id="CHEBI:15377"/>
        <dbReference type="ChEBI" id="CHEBI:30879"/>
        <dbReference type="ChEBI" id="CHEBI:43474"/>
        <dbReference type="ChEBI" id="CHEBI:67140"/>
        <dbReference type="EC" id="3.1.3.2"/>
    </reaction>
</comment>
<sequence length="238" mass="26403">MIKKEYALGVLMLVSGLGFASFAQAAPVAKSQSLNPGVTMSQLENRQPIHWVSVAQIAESLKGKPAMNVGFDIDDTLLSSSPGFYRGKQEFSPHSLAYLKNPKFWQKMNNGWDKFSIPKKSAIKLINMHLKRGDHIYFITGRPATKTEDVTAILQRDFHIPKADMNKVIFAGPKHGSKTPYIKKLKIKLYYGDSDGDIVDARKAGAEGIRVLRSLNSTNRPMPHNGSLGEKVLVNSNY</sequence>
<dbReference type="PIRSF" id="PIRSF017818">
    <property type="entry name" value="Acid_Ptase_B"/>
    <property type="match status" value="1"/>
</dbReference>
<evidence type="ECO:0000256" key="7">
    <source>
        <dbReference type="ARBA" id="ARBA00022723"/>
    </source>
</evidence>
<dbReference type="NCBIfam" id="TIGR01672">
    <property type="entry name" value="AphA"/>
    <property type="match status" value="1"/>
</dbReference>
<name>A0ABX3A5D2_9GAMM</name>
<evidence type="ECO:0000256" key="12">
    <source>
        <dbReference type="PIRNR" id="PIRNR017818"/>
    </source>
</evidence>
<dbReference type="Pfam" id="PF03767">
    <property type="entry name" value="Acid_phosphat_B"/>
    <property type="match status" value="1"/>
</dbReference>
<comment type="caution">
    <text evidence="14">The sequence shown here is derived from an EMBL/GenBank/DDBJ whole genome shotgun (WGS) entry which is preliminary data.</text>
</comment>
<evidence type="ECO:0000256" key="5">
    <source>
        <dbReference type="ARBA" id="ARBA00012646"/>
    </source>
</evidence>
<dbReference type="Gene3D" id="3.40.50.1000">
    <property type="entry name" value="HAD superfamily/HAD-like"/>
    <property type="match status" value="1"/>
</dbReference>
<dbReference type="SUPFAM" id="SSF56784">
    <property type="entry name" value="HAD-like"/>
    <property type="match status" value="1"/>
</dbReference>
<evidence type="ECO:0000256" key="2">
    <source>
        <dbReference type="ARBA" id="ARBA00004418"/>
    </source>
</evidence>
<evidence type="ECO:0000256" key="3">
    <source>
        <dbReference type="ARBA" id="ARBA00007752"/>
    </source>
</evidence>
<feature type="signal peptide" evidence="13">
    <location>
        <begin position="1"/>
        <end position="25"/>
    </location>
</feature>
<dbReference type="SFLD" id="SFLDS00003">
    <property type="entry name" value="Haloacid_Dehalogenase"/>
    <property type="match status" value="1"/>
</dbReference>
<protein>
    <recommendedName>
        <fullName evidence="6 12">Class B acid phosphatase</fullName>
        <ecNumber evidence="5 12">3.1.3.2</ecNumber>
    </recommendedName>
</protein>
<evidence type="ECO:0000256" key="8">
    <source>
        <dbReference type="ARBA" id="ARBA00022729"/>
    </source>
</evidence>
<dbReference type="EC" id="3.1.3.2" evidence="5 12"/>
<dbReference type="InterPro" id="IPR023214">
    <property type="entry name" value="HAD_sf"/>
</dbReference>
<feature type="chain" id="PRO_5045579416" description="Class B acid phosphatase" evidence="13">
    <location>
        <begin position="26"/>
        <end position="238"/>
    </location>
</feature>
<evidence type="ECO:0000313" key="15">
    <source>
        <dbReference type="Proteomes" id="UP000094329"/>
    </source>
</evidence>
<keyword evidence="7 12" id="KW-0479">Metal-binding</keyword>
<keyword evidence="8 13" id="KW-0732">Signal</keyword>
<evidence type="ECO:0000256" key="10">
    <source>
        <dbReference type="ARBA" id="ARBA00022801"/>
    </source>
</evidence>
<evidence type="ECO:0000313" key="14">
    <source>
        <dbReference type="EMBL" id="ODN42640.1"/>
    </source>
</evidence>
<proteinExistence type="inferred from homology"/>
<comment type="similarity">
    <text evidence="3 12">Belongs to the class B bacterial acid phosphatase family.</text>
</comment>
<keyword evidence="10 12" id="KW-0378">Hydrolase</keyword>
<comment type="subcellular location">
    <subcellularLocation>
        <location evidence="2 12">Periplasm</location>
    </subcellularLocation>
</comment>